<dbReference type="AlphaFoldDB" id="A0AAW4FUW5"/>
<dbReference type="RefSeq" id="WP_203529657.1">
    <property type="nucleotide sequence ID" value="NZ_CP083374.1"/>
</dbReference>
<evidence type="ECO:0000313" key="1">
    <source>
        <dbReference type="EMBL" id="MBM3095107.1"/>
    </source>
</evidence>
<name>A0AAW4FUW5_9HYPH</name>
<dbReference type="Proteomes" id="UP000744980">
    <property type="component" value="Unassembled WGS sequence"/>
</dbReference>
<protein>
    <submittedName>
        <fullName evidence="1">Uncharacterized protein</fullName>
    </submittedName>
</protein>
<comment type="caution">
    <text evidence="1">The sequence shown here is derived from an EMBL/GenBank/DDBJ whole genome shotgun (WGS) entry which is preliminary data.</text>
</comment>
<keyword evidence="2" id="KW-1185">Reference proteome</keyword>
<sequence length="76" mass="8597">MQHVIWLEKLVRIKDRLALQQGRLDFRLANLVDRDIEDIALQNRAGALSRLGSESLHPPYGWLRSPLIPVSVGAGR</sequence>
<evidence type="ECO:0000313" key="2">
    <source>
        <dbReference type="Proteomes" id="UP000744980"/>
    </source>
</evidence>
<proteinExistence type="predicted"/>
<organism evidence="1 2">
    <name type="scientific">Ensifer canadensis</name>
    <dbReference type="NCBI Taxonomy" id="555315"/>
    <lineage>
        <taxon>Bacteria</taxon>
        <taxon>Pseudomonadati</taxon>
        <taxon>Pseudomonadota</taxon>
        <taxon>Alphaproteobacteria</taxon>
        <taxon>Hyphomicrobiales</taxon>
        <taxon>Rhizobiaceae</taxon>
        <taxon>Sinorhizobium/Ensifer group</taxon>
        <taxon>Ensifer</taxon>
    </lineage>
</organism>
<reference evidence="1 2" key="1">
    <citation type="submission" date="2020-01" db="EMBL/GenBank/DDBJ databases">
        <title>Draft genome assembly of Ensifer adhaerens T173.</title>
        <authorList>
            <person name="Craig J.E."/>
            <person name="Stinchcombe J.R."/>
        </authorList>
    </citation>
    <scope>NUCLEOTIDE SEQUENCE [LARGE SCALE GENOMIC DNA]</scope>
    <source>
        <strain evidence="1 2">T173</strain>
    </source>
</reference>
<gene>
    <name evidence="1" type="ORF">GFB56_30735</name>
</gene>
<dbReference type="EMBL" id="WXFA01000038">
    <property type="protein sequence ID" value="MBM3095107.1"/>
    <property type="molecule type" value="Genomic_DNA"/>
</dbReference>
<accession>A0AAW4FUW5</accession>